<dbReference type="STRING" id="991.IW20_17585"/>
<evidence type="ECO:0000313" key="2">
    <source>
        <dbReference type="EMBL" id="KFF13632.1"/>
    </source>
</evidence>
<reference evidence="2 4" key="1">
    <citation type="submission" date="2014-07" db="EMBL/GenBank/DDBJ databases">
        <title>Genome of Flavobacterium hydatis DSM 2063.</title>
        <authorList>
            <person name="Pipes S.E."/>
            <person name="Stropko S.J."/>
            <person name="Newman J.D."/>
        </authorList>
    </citation>
    <scope>NUCLEOTIDE SEQUENCE [LARGE SCALE GENOMIC DNA]</scope>
    <source>
        <strain evidence="2 4">DSM 2063</strain>
    </source>
</reference>
<evidence type="ECO:0000313" key="5">
    <source>
        <dbReference type="Proteomes" id="UP000198424"/>
    </source>
</evidence>
<dbReference type="Pfam" id="PF00027">
    <property type="entry name" value="cNMP_binding"/>
    <property type="match status" value="1"/>
</dbReference>
<keyword evidence="5" id="KW-1185">Reference proteome</keyword>
<dbReference type="RefSeq" id="WP_035625202.1">
    <property type="nucleotide sequence ID" value="NZ_JBEWQG010000024.1"/>
</dbReference>
<sequence length="188" mass="22127">MNGIRKHLERFVTLTDHDWEIFSSKLIKREFSKKSILLKVGQNEKYLSFIEQGIVRFYIPTELNDITFGFAFDNNFVSAYDFFLTQEPSNYQLETITNTILWSLNYDDLQEIYAKTDVGNKIGRLASEDLFLKKSKRELSLLTESAERRYLNLFKEQPHLLKLIPLKYIASYIGITPQALSRIRKRIS</sequence>
<dbReference type="Gene3D" id="2.60.120.10">
    <property type="entry name" value="Jelly Rolls"/>
    <property type="match status" value="1"/>
</dbReference>
<dbReference type="Proteomes" id="UP000028712">
    <property type="component" value="Unassembled WGS sequence"/>
</dbReference>
<dbReference type="SUPFAM" id="SSF51206">
    <property type="entry name" value="cAMP-binding domain-like"/>
    <property type="match status" value="1"/>
</dbReference>
<dbReference type="AlphaFoldDB" id="A0A086AAB8"/>
<name>A0A086AAB8_FLAHY</name>
<feature type="domain" description="Cyclic nucleotide-binding" evidence="1">
    <location>
        <begin position="29"/>
        <end position="115"/>
    </location>
</feature>
<proteinExistence type="predicted"/>
<reference evidence="3 5" key="2">
    <citation type="submission" date="2016-11" db="EMBL/GenBank/DDBJ databases">
        <title>Whole genomes of Flavobacteriaceae.</title>
        <authorList>
            <person name="Stine C."/>
            <person name="Li C."/>
            <person name="Tadesse D."/>
        </authorList>
    </citation>
    <scope>NUCLEOTIDE SEQUENCE [LARGE SCALE GENOMIC DNA]</scope>
    <source>
        <strain evidence="3 5">ATCC 29551</strain>
    </source>
</reference>
<dbReference type="Proteomes" id="UP000198424">
    <property type="component" value="Unassembled WGS sequence"/>
</dbReference>
<dbReference type="EMBL" id="JPRM01000028">
    <property type="protein sequence ID" value="KFF13632.1"/>
    <property type="molecule type" value="Genomic_DNA"/>
</dbReference>
<dbReference type="InterPro" id="IPR014710">
    <property type="entry name" value="RmlC-like_jellyroll"/>
</dbReference>
<dbReference type="InterPro" id="IPR000595">
    <property type="entry name" value="cNMP-bd_dom"/>
</dbReference>
<evidence type="ECO:0000313" key="4">
    <source>
        <dbReference type="Proteomes" id="UP000028712"/>
    </source>
</evidence>
<dbReference type="eggNOG" id="COG0664">
    <property type="taxonomic scope" value="Bacteria"/>
</dbReference>
<evidence type="ECO:0000259" key="1">
    <source>
        <dbReference type="Pfam" id="PF00027"/>
    </source>
</evidence>
<dbReference type="InterPro" id="IPR018490">
    <property type="entry name" value="cNMP-bd_dom_sf"/>
</dbReference>
<dbReference type="OrthoDB" id="663011at2"/>
<dbReference type="EMBL" id="MUGY01000028">
    <property type="protein sequence ID" value="OXA90358.1"/>
    <property type="molecule type" value="Genomic_DNA"/>
</dbReference>
<comment type="caution">
    <text evidence="2">The sequence shown here is derived from an EMBL/GenBank/DDBJ whole genome shotgun (WGS) entry which is preliminary data.</text>
</comment>
<accession>A0A086AAB8</accession>
<organism evidence="2 4">
    <name type="scientific">Flavobacterium hydatis</name>
    <name type="common">Cytophaga aquatilis</name>
    <dbReference type="NCBI Taxonomy" id="991"/>
    <lineage>
        <taxon>Bacteria</taxon>
        <taxon>Pseudomonadati</taxon>
        <taxon>Bacteroidota</taxon>
        <taxon>Flavobacteriia</taxon>
        <taxon>Flavobacteriales</taxon>
        <taxon>Flavobacteriaceae</taxon>
        <taxon>Flavobacterium</taxon>
    </lineage>
</organism>
<gene>
    <name evidence="3" type="ORF">B0A62_19615</name>
    <name evidence="2" type="ORF">IW20_17585</name>
</gene>
<evidence type="ECO:0000313" key="3">
    <source>
        <dbReference type="EMBL" id="OXA90358.1"/>
    </source>
</evidence>
<protein>
    <submittedName>
        <fullName evidence="2">CarD family transcriptional regulator</fullName>
    </submittedName>
</protein>